<keyword evidence="3" id="KW-1185">Reference proteome</keyword>
<dbReference type="InterPro" id="IPR041577">
    <property type="entry name" value="RT_RNaseH_2"/>
</dbReference>
<gene>
    <name evidence="2" type="ORF">CQW23_07924</name>
</gene>
<feature type="domain" description="Reverse transcriptase/retrotransposon-derived protein RNase H-like" evidence="1">
    <location>
        <begin position="109"/>
        <end position="152"/>
    </location>
</feature>
<sequence>MKEIMEETHAGLIRLLERRGVNPNSEQVGSSQGNRLLPRPRGWEAIGLGHDTGGQAKEFYPKLQFPNYNGIEPRAWSKICGKYFNIYKVSGLNRKLEMAILHLERNVKWSVEVEKAFERLKQAMSVAPVLAMPNYNKVFTIETDASHQGMGLTKLLGLDYEIIYRKRAKNKVADAFSRIPEEQGEVHDMTRVKPEWIGEVEKSYEGDDCVQELLTTLPVYPNKYQDYTLQSGVLRYKGKVYIGKTTALRQ</sequence>
<organism evidence="2 3">
    <name type="scientific">Capsicum baccatum</name>
    <name type="common">Peruvian pepper</name>
    <dbReference type="NCBI Taxonomy" id="33114"/>
    <lineage>
        <taxon>Eukaryota</taxon>
        <taxon>Viridiplantae</taxon>
        <taxon>Streptophyta</taxon>
        <taxon>Embryophyta</taxon>
        <taxon>Tracheophyta</taxon>
        <taxon>Spermatophyta</taxon>
        <taxon>Magnoliopsida</taxon>
        <taxon>eudicotyledons</taxon>
        <taxon>Gunneridae</taxon>
        <taxon>Pentapetalae</taxon>
        <taxon>asterids</taxon>
        <taxon>lamiids</taxon>
        <taxon>Solanales</taxon>
        <taxon>Solanaceae</taxon>
        <taxon>Solanoideae</taxon>
        <taxon>Capsiceae</taxon>
        <taxon>Capsicum</taxon>
    </lineage>
</organism>
<dbReference type="AlphaFoldDB" id="A0A2G2X7H3"/>
<dbReference type="InterPro" id="IPR043502">
    <property type="entry name" value="DNA/RNA_pol_sf"/>
</dbReference>
<comment type="caution">
    <text evidence="2">The sequence shown here is derived from an EMBL/GenBank/DDBJ whole genome shotgun (WGS) entry which is preliminary data.</text>
</comment>
<evidence type="ECO:0000313" key="3">
    <source>
        <dbReference type="Proteomes" id="UP000224567"/>
    </source>
</evidence>
<dbReference type="OrthoDB" id="1305733at2759"/>
<dbReference type="STRING" id="33114.A0A2G2X7H3"/>
<evidence type="ECO:0000259" key="1">
    <source>
        <dbReference type="Pfam" id="PF17919"/>
    </source>
</evidence>
<name>A0A2G2X7H3_CAPBA</name>
<evidence type="ECO:0000313" key="2">
    <source>
        <dbReference type="EMBL" id="PHT53462.1"/>
    </source>
</evidence>
<dbReference type="EMBL" id="MLFT02000003">
    <property type="protein sequence ID" value="PHT53462.1"/>
    <property type="molecule type" value="Genomic_DNA"/>
</dbReference>
<accession>A0A2G2X7H3</accession>
<proteinExistence type="predicted"/>
<dbReference type="Proteomes" id="UP000224567">
    <property type="component" value="Unassembled WGS sequence"/>
</dbReference>
<dbReference type="SUPFAM" id="SSF56672">
    <property type="entry name" value="DNA/RNA polymerases"/>
    <property type="match status" value="1"/>
</dbReference>
<reference evidence="2 3" key="1">
    <citation type="journal article" date="2017" name="Genome Biol.">
        <title>New reference genome sequences of hot pepper reveal the massive evolution of plant disease-resistance genes by retroduplication.</title>
        <authorList>
            <person name="Kim S."/>
            <person name="Park J."/>
            <person name="Yeom S.I."/>
            <person name="Kim Y.M."/>
            <person name="Seo E."/>
            <person name="Kim K.T."/>
            <person name="Kim M.S."/>
            <person name="Lee J.M."/>
            <person name="Cheong K."/>
            <person name="Shin H.S."/>
            <person name="Kim S.B."/>
            <person name="Han K."/>
            <person name="Lee J."/>
            <person name="Park M."/>
            <person name="Lee H.A."/>
            <person name="Lee H.Y."/>
            <person name="Lee Y."/>
            <person name="Oh S."/>
            <person name="Lee J.H."/>
            <person name="Choi E."/>
            <person name="Choi E."/>
            <person name="Lee S.E."/>
            <person name="Jeon J."/>
            <person name="Kim H."/>
            <person name="Choi G."/>
            <person name="Song H."/>
            <person name="Lee J."/>
            <person name="Lee S.C."/>
            <person name="Kwon J.K."/>
            <person name="Lee H.Y."/>
            <person name="Koo N."/>
            <person name="Hong Y."/>
            <person name="Kim R.W."/>
            <person name="Kang W.H."/>
            <person name="Huh J.H."/>
            <person name="Kang B.C."/>
            <person name="Yang T.J."/>
            <person name="Lee Y.H."/>
            <person name="Bennetzen J.L."/>
            <person name="Choi D."/>
        </authorList>
    </citation>
    <scope>NUCLEOTIDE SEQUENCE [LARGE SCALE GENOMIC DNA]</scope>
    <source>
        <strain evidence="3">cv. PBC81</strain>
    </source>
</reference>
<protein>
    <recommendedName>
        <fullName evidence="1">Reverse transcriptase/retrotransposon-derived protein RNase H-like domain-containing protein</fullName>
    </recommendedName>
</protein>
<dbReference type="Pfam" id="PF17919">
    <property type="entry name" value="RT_RNaseH_2"/>
    <property type="match status" value="1"/>
</dbReference>
<reference evidence="3" key="2">
    <citation type="journal article" date="2017" name="J. Anim. Genet.">
        <title>Multiple reference genome sequences of hot pepper reveal the massive evolution of plant disease resistance genes by retroduplication.</title>
        <authorList>
            <person name="Kim S."/>
            <person name="Park J."/>
            <person name="Yeom S.-I."/>
            <person name="Kim Y.-M."/>
            <person name="Seo E."/>
            <person name="Kim K.-T."/>
            <person name="Kim M.-S."/>
            <person name="Lee J.M."/>
            <person name="Cheong K."/>
            <person name="Shin H.-S."/>
            <person name="Kim S.-B."/>
            <person name="Han K."/>
            <person name="Lee J."/>
            <person name="Park M."/>
            <person name="Lee H.-A."/>
            <person name="Lee H.-Y."/>
            <person name="Lee Y."/>
            <person name="Oh S."/>
            <person name="Lee J.H."/>
            <person name="Choi E."/>
            <person name="Choi E."/>
            <person name="Lee S.E."/>
            <person name="Jeon J."/>
            <person name="Kim H."/>
            <person name="Choi G."/>
            <person name="Song H."/>
            <person name="Lee J."/>
            <person name="Lee S.-C."/>
            <person name="Kwon J.-K."/>
            <person name="Lee H.-Y."/>
            <person name="Koo N."/>
            <person name="Hong Y."/>
            <person name="Kim R.W."/>
            <person name="Kang W.-H."/>
            <person name="Huh J.H."/>
            <person name="Kang B.-C."/>
            <person name="Yang T.-J."/>
            <person name="Lee Y.-H."/>
            <person name="Bennetzen J.L."/>
            <person name="Choi D."/>
        </authorList>
    </citation>
    <scope>NUCLEOTIDE SEQUENCE [LARGE SCALE GENOMIC DNA]</scope>
    <source>
        <strain evidence="3">cv. PBC81</strain>
    </source>
</reference>